<dbReference type="Pfam" id="PF00443">
    <property type="entry name" value="UCH"/>
    <property type="match status" value="1"/>
</dbReference>
<protein>
    <submittedName>
        <fullName evidence="7">Putative U4/U6.U5 tri-snRNP-associated protein</fullName>
    </submittedName>
</protein>
<dbReference type="EMBL" id="QCYY01003685">
    <property type="protein sequence ID" value="ROT62424.1"/>
    <property type="molecule type" value="Genomic_DNA"/>
</dbReference>
<evidence type="ECO:0000256" key="4">
    <source>
        <dbReference type="PROSITE-ProRule" id="PRU00502"/>
    </source>
</evidence>
<evidence type="ECO:0000256" key="2">
    <source>
        <dbReference type="ARBA" id="ARBA00022771"/>
    </source>
</evidence>
<dbReference type="InterPro" id="IPR013083">
    <property type="entry name" value="Znf_RING/FYVE/PHD"/>
</dbReference>
<dbReference type="Gene3D" id="3.90.70.10">
    <property type="entry name" value="Cysteine proteinases"/>
    <property type="match status" value="1"/>
</dbReference>
<dbReference type="PROSITE" id="PS50271">
    <property type="entry name" value="ZF_UBP"/>
    <property type="match status" value="1"/>
</dbReference>
<dbReference type="GO" id="GO:0008270">
    <property type="term" value="F:zinc ion binding"/>
    <property type="evidence" value="ECO:0007669"/>
    <property type="project" value="UniProtKB-KW"/>
</dbReference>
<gene>
    <name evidence="7" type="ORF">C7M84_019728</name>
</gene>
<dbReference type="InterPro" id="IPR001607">
    <property type="entry name" value="Znf_UBP"/>
</dbReference>
<reference evidence="7 8" key="2">
    <citation type="submission" date="2019-01" db="EMBL/GenBank/DDBJ databases">
        <title>The decoding of complex shrimp genome reveals the adaptation for benthos swimmer, frequently molting mechanism and breeding impact on genome.</title>
        <authorList>
            <person name="Sun Y."/>
            <person name="Gao Y."/>
            <person name="Yu Y."/>
        </authorList>
    </citation>
    <scope>NUCLEOTIDE SEQUENCE [LARGE SCALE GENOMIC DNA]</scope>
    <source>
        <tissue evidence="7">Muscle</tissue>
    </source>
</reference>
<dbReference type="Pfam" id="PF02148">
    <property type="entry name" value="zf-UBP"/>
    <property type="match status" value="1"/>
</dbReference>
<evidence type="ECO:0000259" key="5">
    <source>
        <dbReference type="PROSITE" id="PS50235"/>
    </source>
</evidence>
<dbReference type="InterPro" id="IPR038765">
    <property type="entry name" value="Papain-like_cys_pep_sf"/>
</dbReference>
<accession>A0A423SE13</accession>
<keyword evidence="3" id="KW-0862">Zinc</keyword>
<dbReference type="Gene3D" id="3.30.40.10">
    <property type="entry name" value="Zinc/RING finger domain, C3HC4 (zinc finger)"/>
    <property type="match status" value="1"/>
</dbReference>
<name>A0A423SE13_PENVA</name>
<feature type="domain" description="UBP-type" evidence="6">
    <location>
        <begin position="1"/>
        <end position="65"/>
    </location>
</feature>
<evidence type="ECO:0000256" key="1">
    <source>
        <dbReference type="ARBA" id="ARBA00022723"/>
    </source>
</evidence>
<feature type="domain" description="USP" evidence="5">
    <location>
        <begin position="90"/>
        <end position="170"/>
    </location>
</feature>
<dbReference type="SUPFAM" id="SSF54001">
    <property type="entry name" value="Cysteine proteinases"/>
    <property type="match status" value="1"/>
</dbReference>
<dbReference type="InterPro" id="IPR028889">
    <property type="entry name" value="USP"/>
</dbReference>
<keyword evidence="2 4" id="KW-0863">Zinc-finger</keyword>
<dbReference type="Proteomes" id="UP000283509">
    <property type="component" value="Unassembled WGS sequence"/>
</dbReference>
<dbReference type="GO" id="GO:0004843">
    <property type="term" value="F:cysteine-type deubiquitinase activity"/>
    <property type="evidence" value="ECO:0007669"/>
    <property type="project" value="InterPro"/>
</dbReference>
<dbReference type="PROSITE" id="PS50235">
    <property type="entry name" value="USP_3"/>
    <property type="match status" value="1"/>
</dbReference>
<evidence type="ECO:0000313" key="8">
    <source>
        <dbReference type="Proteomes" id="UP000283509"/>
    </source>
</evidence>
<dbReference type="GO" id="GO:0016579">
    <property type="term" value="P:protein deubiquitination"/>
    <property type="evidence" value="ECO:0007669"/>
    <property type="project" value="InterPro"/>
</dbReference>
<dbReference type="SUPFAM" id="SSF57850">
    <property type="entry name" value="RING/U-box"/>
    <property type="match status" value="1"/>
</dbReference>
<evidence type="ECO:0000259" key="6">
    <source>
        <dbReference type="PROSITE" id="PS50271"/>
    </source>
</evidence>
<proteinExistence type="predicted"/>
<dbReference type="OrthoDB" id="10263353at2759"/>
<dbReference type="InterPro" id="IPR001394">
    <property type="entry name" value="Peptidase_C19_UCH"/>
</dbReference>
<keyword evidence="1" id="KW-0479">Metal-binding</keyword>
<comment type="caution">
    <text evidence="7">The sequence shown here is derived from an EMBL/GenBank/DDBJ whole genome shotgun (WGS) entry which is preliminary data.</text>
</comment>
<keyword evidence="8" id="KW-1185">Reference proteome</keyword>
<evidence type="ECO:0000313" key="7">
    <source>
        <dbReference type="EMBL" id="ROT62424.1"/>
    </source>
</evidence>
<evidence type="ECO:0000256" key="3">
    <source>
        <dbReference type="ARBA" id="ARBA00022833"/>
    </source>
</evidence>
<dbReference type="STRING" id="6689.A0A423SE13"/>
<reference evidence="7 8" key="1">
    <citation type="submission" date="2018-04" db="EMBL/GenBank/DDBJ databases">
        <authorList>
            <person name="Zhang X."/>
            <person name="Yuan J."/>
            <person name="Li F."/>
            <person name="Xiang J."/>
        </authorList>
    </citation>
    <scope>NUCLEOTIDE SEQUENCE [LARGE SCALE GENOMIC DNA]</scope>
    <source>
        <tissue evidence="7">Muscle</tissue>
    </source>
</reference>
<organism evidence="7 8">
    <name type="scientific">Penaeus vannamei</name>
    <name type="common">Whiteleg shrimp</name>
    <name type="synonym">Litopenaeus vannamei</name>
    <dbReference type="NCBI Taxonomy" id="6689"/>
    <lineage>
        <taxon>Eukaryota</taxon>
        <taxon>Metazoa</taxon>
        <taxon>Ecdysozoa</taxon>
        <taxon>Arthropoda</taxon>
        <taxon>Crustacea</taxon>
        <taxon>Multicrustacea</taxon>
        <taxon>Malacostraca</taxon>
        <taxon>Eumalacostraca</taxon>
        <taxon>Eucarida</taxon>
        <taxon>Decapoda</taxon>
        <taxon>Dendrobranchiata</taxon>
        <taxon>Penaeoidea</taxon>
        <taxon>Penaeidae</taxon>
        <taxon>Penaeus</taxon>
    </lineage>
</organism>
<dbReference type="AlphaFoldDB" id="A0A423SE13"/>
<sequence length="170" mass="19583">MILFYFLTIGRGPNTHAYTHSVSDGHHVYLNLQTLRFYCLPDNYEIIDSSLNDIIYVVNPTFTKEYIAKKVNQSKMSRAYDGTLYLPGIVGLNNIKANDYCNVVLQALSNITPLRNYFLDPNNYSHIHHAPGTKDWQCFLSLQDLVNWLGSYGTQGISRLMFLLMKCYKQ</sequence>